<protein>
    <submittedName>
        <fullName evidence="1">Uncharacterized protein</fullName>
    </submittedName>
</protein>
<dbReference type="EMBL" id="JAVFKM010000001">
    <property type="protein sequence ID" value="MEF3112271.1"/>
    <property type="molecule type" value="Genomic_DNA"/>
</dbReference>
<reference evidence="1 2" key="1">
    <citation type="submission" date="2023-08" db="EMBL/GenBank/DDBJ databases">
        <authorList>
            <person name="Sharma P."/>
            <person name="Verma V."/>
            <person name="Mohan M.K."/>
            <person name="Dubey A.K."/>
        </authorList>
    </citation>
    <scope>NUCLEOTIDE SEQUENCE [LARGE SCALE GENOMIC DNA]</scope>
    <source>
        <strain evidence="1 2">ADP4</strain>
    </source>
</reference>
<keyword evidence="2" id="KW-1185">Reference proteome</keyword>
<comment type="caution">
    <text evidence="1">The sequence shown here is derived from an EMBL/GenBank/DDBJ whole genome shotgun (WGS) entry which is preliminary data.</text>
</comment>
<gene>
    <name evidence="1" type="ORF">RB636_03515</name>
</gene>
<evidence type="ECO:0000313" key="2">
    <source>
        <dbReference type="Proteomes" id="UP001348265"/>
    </source>
</evidence>
<proteinExistence type="predicted"/>
<accession>A0ABU7WL62</accession>
<organism evidence="1 2">
    <name type="scientific">Streptomyces chrestomyceticus</name>
    <dbReference type="NCBI Taxonomy" id="68185"/>
    <lineage>
        <taxon>Bacteria</taxon>
        <taxon>Bacillati</taxon>
        <taxon>Actinomycetota</taxon>
        <taxon>Actinomycetes</taxon>
        <taxon>Kitasatosporales</taxon>
        <taxon>Streptomycetaceae</taxon>
        <taxon>Streptomyces</taxon>
    </lineage>
</organism>
<sequence length="69" mass="7825">MRRHLQWHGALQSIAVGGFDDAHRRAGRSARQRHTYEGLLLVLPRPLHSLRRATPVDHRAATAARGERL</sequence>
<dbReference type="Proteomes" id="UP001348265">
    <property type="component" value="Unassembled WGS sequence"/>
</dbReference>
<dbReference type="RefSeq" id="WP_359292341.1">
    <property type="nucleotide sequence ID" value="NZ_JBEZAK010000019.1"/>
</dbReference>
<evidence type="ECO:0000313" key="1">
    <source>
        <dbReference type="EMBL" id="MEF3112271.1"/>
    </source>
</evidence>
<name>A0ABU7WL62_9ACTN</name>